<dbReference type="GO" id="GO:0010181">
    <property type="term" value="F:FMN binding"/>
    <property type="evidence" value="ECO:0007669"/>
    <property type="project" value="InterPro"/>
</dbReference>
<dbReference type="RefSeq" id="WP_062293298.1">
    <property type="nucleotide sequence ID" value="NZ_CP013200.1"/>
</dbReference>
<dbReference type="SMART" id="SM00903">
    <property type="entry name" value="Flavin_Reduct"/>
    <property type="match status" value="1"/>
</dbReference>
<comment type="similarity">
    <text evidence="1">Belongs to the non-flavoprotein flavin reductase family.</text>
</comment>
<reference evidence="5" key="1">
    <citation type="submission" date="2015-11" db="EMBL/GenBank/DDBJ databases">
        <authorList>
            <person name="Kumar R."/>
            <person name="Singh D."/>
            <person name="Swarnkar M.K."/>
            <person name="Singh A.K."/>
            <person name="Kumar S."/>
        </authorList>
    </citation>
    <scope>NUCLEOTIDE SEQUENCE [LARGE SCALE GENOMIC DNA]</scope>
    <source>
        <strain evidence="5">ERGS4:06</strain>
    </source>
</reference>
<dbReference type="EMBL" id="CP013200">
    <property type="protein sequence ID" value="ALO68434.1"/>
    <property type="molecule type" value="Genomic_DNA"/>
</dbReference>
<keyword evidence="2" id="KW-0560">Oxidoreductase</keyword>
<dbReference type="AlphaFoldDB" id="A0A0S2M3V8"/>
<dbReference type="SUPFAM" id="SSF50475">
    <property type="entry name" value="FMN-binding split barrel"/>
    <property type="match status" value="1"/>
</dbReference>
<sequence>MVWRDSHERKRHDIPTPVTPTQLRNVLGHFATGLTIITAATPQGPAGFTCQSFTSLSLDPALVTFSPARSSSTWPLLRATGRFAINILPAEHRHLSAQFARSGSDKFAGVAYTDSPLGNPLLDQALAWVDCELHQEYDGGDHTIVVGSVHALEAREQGDPLLFYRGTYGQLHSAPALVGVPA</sequence>
<evidence type="ECO:0000313" key="4">
    <source>
        <dbReference type="EMBL" id="ALO68434.1"/>
    </source>
</evidence>
<name>A0A0S2M3V8_9MICC</name>
<dbReference type="Gene3D" id="2.30.110.10">
    <property type="entry name" value="Electron Transport, Fmn-binding Protein, Chain A"/>
    <property type="match status" value="1"/>
</dbReference>
<dbReference type="Pfam" id="PF01613">
    <property type="entry name" value="Flavin_Reduct"/>
    <property type="match status" value="1"/>
</dbReference>
<dbReference type="GO" id="GO:0042602">
    <property type="term" value="F:riboflavin reductase (NADPH) activity"/>
    <property type="evidence" value="ECO:0007669"/>
    <property type="project" value="TreeGrafter"/>
</dbReference>
<evidence type="ECO:0000313" key="5">
    <source>
        <dbReference type="Proteomes" id="UP000059574"/>
    </source>
</evidence>
<dbReference type="PANTHER" id="PTHR30466:SF11">
    <property type="entry name" value="FLAVIN-DEPENDENT MONOOXYGENASE, REDUCTASE SUBUNIT HSAB"/>
    <property type="match status" value="1"/>
</dbReference>
<evidence type="ECO:0000256" key="2">
    <source>
        <dbReference type="ARBA" id="ARBA00023002"/>
    </source>
</evidence>
<dbReference type="InterPro" id="IPR002563">
    <property type="entry name" value="Flavin_Rdtase-like_dom"/>
</dbReference>
<dbReference type="Proteomes" id="UP000059574">
    <property type="component" value="Chromosome"/>
</dbReference>
<dbReference type="OrthoDB" id="9792858at2"/>
<proteinExistence type="inferred from homology"/>
<gene>
    <name evidence="4" type="ORF">AS189_08640</name>
</gene>
<reference evidence="4 5" key="2">
    <citation type="journal article" date="2016" name="J. Biotechnol.">
        <title>Complete genome sequence of Arthrobacter alpinus ERGS4:06, a yellow pigmented bacterium tolerant to cold and radiations isolated from Sikkim Himalaya.</title>
        <authorList>
            <person name="Kumar R."/>
            <person name="Singh D."/>
            <person name="Swarnkar M.K."/>
            <person name="Singh A.K."/>
            <person name="Kumar S."/>
        </authorList>
    </citation>
    <scope>NUCLEOTIDE SEQUENCE [LARGE SCALE GENOMIC DNA]</scope>
    <source>
        <strain evidence="4 5">ERGS4:06</strain>
    </source>
</reference>
<dbReference type="PANTHER" id="PTHR30466">
    <property type="entry name" value="FLAVIN REDUCTASE"/>
    <property type="match status" value="1"/>
</dbReference>
<organism evidence="4 5">
    <name type="scientific">Arthrobacter alpinus</name>
    <dbReference type="NCBI Taxonomy" id="656366"/>
    <lineage>
        <taxon>Bacteria</taxon>
        <taxon>Bacillati</taxon>
        <taxon>Actinomycetota</taxon>
        <taxon>Actinomycetes</taxon>
        <taxon>Micrococcales</taxon>
        <taxon>Micrococcaceae</taxon>
        <taxon>Arthrobacter</taxon>
    </lineage>
</organism>
<evidence type="ECO:0000259" key="3">
    <source>
        <dbReference type="SMART" id="SM00903"/>
    </source>
</evidence>
<dbReference type="InterPro" id="IPR050268">
    <property type="entry name" value="NADH-dep_flavin_reductase"/>
</dbReference>
<protein>
    <submittedName>
        <fullName evidence="4">Flavin reductase</fullName>
    </submittedName>
</protein>
<accession>A0A0S2M3V8</accession>
<feature type="domain" description="Flavin reductase like" evidence="3">
    <location>
        <begin position="27"/>
        <end position="170"/>
    </location>
</feature>
<dbReference type="InterPro" id="IPR012349">
    <property type="entry name" value="Split_barrel_FMN-bd"/>
</dbReference>
<evidence type="ECO:0000256" key="1">
    <source>
        <dbReference type="ARBA" id="ARBA00008898"/>
    </source>
</evidence>